<sequence length="144" mass="15280">MILRKAVAVVSAFTLLGLAGCASIVSDSKPEVGIYSTPTAVKYEIVNSRGMVVARGVTPGRVLLESGRGYFKGEDYNVTFRKEGHQDSTVPLKTTVNGWYWGNILFGGLIGMLIVDPLTGAMYTLPDDVTGNPIPLATAQASAQ</sequence>
<dbReference type="RefSeq" id="WP_047304410.1">
    <property type="nucleotide sequence ID" value="NZ_QRAV01000024.1"/>
</dbReference>
<feature type="transmembrane region" description="Helical" evidence="1">
    <location>
        <begin position="98"/>
        <end position="115"/>
    </location>
</feature>
<dbReference type="PROSITE" id="PS51257">
    <property type="entry name" value="PROKAR_LIPOPROTEIN"/>
    <property type="match status" value="1"/>
</dbReference>
<evidence type="ECO:0000313" key="4">
    <source>
        <dbReference type="Proteomes" id="UP000255365"/>
    </source>
</evidence>
<gene>
    <name evidence="3" type="ORF">DEU51_12455</name>
</gene>
<protein>
    <recommendedName>
        <fullName evidence="5">PEGA domain-containing protein</fullName>
    </recommendedName>
</protein>
<keyword evidence="1" id="KW-0812">Transmembrane</keyword>
<comment type="caution">
    <text evidence="3">The sequence shown here is derived from an EMBL/GenBank/DDBJ whole genome shotgun (WGS) entry which is preliminary data.</text>
</comment>
<keyword evidence="1" id="KW-0472">Membrane</keyword>
<feature type="chain" id="PRO_5016993800" description="PEGA domain-containing protein" evidence="2">
    <location>
        <begin position="23"/>
        <end position="144"/>
    </location>
</feature>
<accession>A0A370S1H6</accession>
<reference evidence="3 4" key="1">
    <citation type="submission" date="2018-07" db="EMBL/GenBank/DDBJ databases">
        <title>Genome sequencing of rice bacterial endophytes.</title>
        <authorList>
            <person name="Venturi V."/>
        </authorList>
    </citation>
    <scope>NUCLEOTIDE SEQUENCE [LARGE SCALE GENOMIC DNA]</scope>
    <source>
        <strain evidence="3 4">E2333</strain>
    </source>
</reference>
<name>A0A370S1H6_PSEJE</name>
<proteinExistence type="predicted"/>
<dbReference type="EMBL" id="QRAV01000024">
    <property type="protein sequence ID" value="RDL13578.1"/>
    <property type="molecule type" value="Genomic_DNA"/>
</dbReference>
<keyword evidence="2" id="KW-0732">Signal</keyword>
<organism evidence="3 4">
    <name type="scientific">Pseudomonas jessenii</name>
    <dbReference type="NCBI Taxonomy" id="77298"/>
    <lineage>
        <taxon>Bacteria</taxon>
        <taxon>Pseudomonadati</taxon>
        <taxon>Pseudomonadota</taxon>
        <taxon>Gammaproteobacteria</taxon>
        <taxon>Pseudomonadales</taxon>
        <taxon>Pseudomonadaceae</taxon>
        <taxon>Pseudomonas</taxon>
    </lineage>
</organism>
<dbReference type="AlphaFoldDB" id="A0A370S1H6"/>
<evidence type="ECO:0000256" key="2">
    <source>
        <dbReference type="SAM" id="SignalP"/>
    </source>
</evidence>
<evidence type="ECO:0000313" key="3">
    <source>
        <dbReference type="EMBL" id="RDL13578.1"/>
    </source>
</evidence>
<evidence type="ECO:0000256" key="1">
    <source>
        <dbReference type="SAM" id="Phobius"/>
    </source>
</evidence>
<evidence type="ECO:0008006" key="5">
    <source>
        <dbReference type="Google" id="ProtNLM"/>
    </source>
</evidence>
<feature type="signal peptide" evidence="2">
    <location>
        <begin position="1"/>
        <end position="22"/>
    </location>
</feature>
<dbReference type="Proteomes" id="UP000255365">
    <property type="component" value="Unassembled WGS sequence"/>
</dbReference>
<keyword evidence="1" id="KW-1133">Transmembrane helix</keyword>